<sequence>MTTLLPLLSLGSKESCNKGESLPPIPPAPPFFVDVVLTVFKREDQALTLVGETMGLPRPAFHLWVTTSDGVLHLWNGVRMPPLGEVHGGTRPLNLSVFLETLATFAGYCSDAHFFRAIWTVLQKCQ</sequence>
<proteinExistence type="predicted"/>
<evidence type="ECO:0000313" key="2">
    <source>
        <dbReference type="Proteomes" id="UP000664940"/>
    </source>
</evidence>
<organism evidence="1 2">
    <name type="scientific">Phyllostomus discolor</name>
    <name type="common">pale spear-nosed bat</name>
    <dbReference type="NCBI Taxonomy" id="89673"/>
    <lineage>
        <taxon>Eukaryota</taxon>
        <taxon>Metazoa</taxon>
        <taxon>Chordata</taxon>
        <taxon>Craniata</taxon>
        <taxon>Vertebrata</taxon>
        <taxon>Euteleostomi</taxon>
        <taxon>Mammalia</taxon>
        <taxon>Eutheria</taxon>
        <taxon>Laurasiatheria</taxon>
        <taxon>Chiroptera</taxon>
        <taxon>Yangochiroptera</taxon>
        <taxon>Phyllostomidae</taxon>
        <taxon>Phyllostominae</taxon>
        <taxon>Phyllostomus</taxon>
    </lineage>
</organism>
<dbReference type="AlphaFoldDB" id="A0A834EJV7"/>
<protein>
    <submittedName>
        <fullName evidence="1">Uncharacterized protein</fullName>
    </submittedName>
</protein>
<gene>
    <name evidence="1" type="ORF">HJG60_010318</name>
</gene>
<name>A0A834EJV7_9CHIR</name>
<dbReference type="Proteomes" id="UP000664940">
    <property type="component" value="Unassembled WGS sequence"/>
</dbReference>
<reference evidence="1 2" key="1">
    <citation type="journal article" date="2020" name="Nature">
        <title>Six reference-quality genomes reveal evolution of bat adaptations.</title>
        <authorList>
            <person name="Jebb D."/>
            <person name="Huang Z."/>
            <person name="Pippel M."/>
            <person name="Hughes G.M."/>
            <person name="Lavrichenko K."/>
            <person name="Devanna P."/>
            <person name="Winkler S."/>
            <person name="Jermiin L.S."/>
            <person name="Skirmuntt E.C."/>
            <person name="Katzourakis A."/>
            <person name="Burkitt-Gray L."/>
            <person name="Ray D.A."/>
            <person name="Sullivan K.A.M."/>
            <person name="Roscito J.G."/>
            <person name="Kirilenko B.M."/>
            <person name="Davalos L.M."/>
            <person name="Corthals A.P."/>
            <person name="Power M.L."/>
            <person name="Jones G."/>
            <person name="Ransome R.D."/>
            <person name="Dechmann D.K.N."/>
            <person name="Locatelli A.G."/>
            <person name="Puechmaille S.J."/>
            <person name="Fedrigo O."/>
            <person name="Jarvis E.D."/>
            <person name="Hiller M."/>
            <person name="Vernes S.C."/>
            <person name="Myers E.W."/>
            <person name="Teeling E.C."/>
        </authorList>
    </citation>
    <scope>NUCLEOTIDE SEQUENCE [LARGE SCALE GENOMIC DNA]</scope>
    <source>
        <strain evidence="1">Bat1K_MPI-CBG_1</strain>
    </source>
</reference>
<dbReference type="EMBL" id="JABVXQ010000003">
    <property type="protein sequence ID" value="KAF6119951.1"/>
    <property type="molecule type" value="Genomic_DNA"/>
</dbReference>
<accession>A0A834EJV7</accession>
<evidence type="ECO:0000313" key="1">
    <source>
        <dbReference type="EMBL" id="KAF6119951.1"/>
    </source>
</evidence>
<comment type="caution">
    <text evidence="1">The sequence shown here is derived from an EMBL/GenBank/DDBJ whole genome shotgun (WGS) entry which is preliminary data.</text>
</comment>